<accession>A0A0F9DUH9</accession>
<dbReference type="AlphaFoldDB" id="A0A0F9DUH9"/>
<organism evidence="1">
    <name type="scientific">marine sediment metagenome</name>
    <dbReference type="NCBI Taxonomy" id="412755"/>
    <lineage>
        <taxon>unclassified sequences</taxon>
        <taxon>metagenomes</taxon>
        <taxon>ecological metagenomes</taxon>
    </lineage>
</organism>
<name>A0A0F9DUH9_9ZZZZ</name>
<reference evidence="1" key="1">
    <citation type="journal article" date="2015" name="Nature">
        <title>Complex archaea that bridge the gap between prokaryotes and eukaryotes.</title>
        <authorList>
            <person name="Spang A."/>
            <person name="Saw J.H."/>
            <person name="Jorgensen S.L."/>
            <person name="Zaremba-Niedzwiedzka K."/>
            <person name="Martijn J."/>
            <person name="Lind A.E."/>
            <person name="van Eijk R."/>
            <person name="Schleper C."/>
            <person name="Guy L."/>
            <person name="Ettema T.J."/>
        </authorList>
    </citation>
    <scope>NUCLEOTIDE SEQUENCE</scope>
</reference>
<dbReference type="Gene3D" id="3.30.420.240">
    <property type="match status" value="1"/>
</dbReference>
<sequence length="128" mass="14486">NNSFNEFELNGEAGRTVAQVLDTLATPNRRTIKDKHGWYTSGSQNSKSNVRDLMLDGLEEVVRNRRMRIHYKGIPNELDYMVKKEGEKPRVPRGKNDDLIMMLGGLWQISKGTQYTASHSRSGACVGF</sequence>
<protein>
    <submittedName>
        <fullName evidence="1">Uncharacterized protein</fullName>
    </submittedName>
</protein>
<feature type="non-terminal residue" evidence="1">
    <location>
        <position position="1"/>
    </location>
</feature>
<comment type="caution">
    <text evidence="1">The sequence shown here is derived from an EMBL/GenBank/DDBJ whole genome shotgun (WGS) entry which is preliminary data.</text>
</comment>
<evidence type="ECO:0000313" key="1">
    <source>
        <dbReference type="EMBL" id="KKL21321.1"/>
    </source>
</evidence>
<proteinExistence type="predicted"/>
<dbReference type="EMBL" id="LAZR01037778">
    <property type="protein sequence ID" value="KKL21321.1"/>
    <property type="molecule type" value="Genomic_DNA"/>
</dbReference>
<gene>
    <name evidence="1" type="ORF">LCGC14_2446620</name>
</gene>